<evidence type="ECO:0000313" key="2">
    <source>
        <dbReference type="EMBL" id="XAI70254.1"/>
    </source>
</evidence>
<dbReference type="EMBL" id="PP179320">
    <property type="protein sequence ID" value="XAI70254.1"/>
    <property type="molecule type" value="Genomic_DNA"/>
</dbReference>
<protein>
    <recommendedName>
        <fullName evidence="3">Internal virion protein</fullName>
    </recommendedName>
</protein>
<dbReference type="InterPro" id="IPR038996">
    <property type="entry name" value="Gp14"/>
</dbReference>
<evidence type="ECO:0000256" key="1">
    <source>
        <dbReference type="SAM" id="MobiDB-lite"/>
    </source>
</evidence>
<proteinExistence type="predicted"/>
<feature type="compositionally biased region" description="Low complexity" evidence="1">
    <location>
        <begin position="1"/>
        <end position="13"/>
    </location>
</feature>
<accession>A0AAU6W0Z0</accession>
<organism evidence="2">
    <name type="scientific">Pseudomonas phage Drael01</name>
    <dbReference type="NCBI Taxonomy" id="3138533"/>
    <lineage>
        <taxon>Viruses</taxon>
    </lineage>
</organism>
<name>A0AAU6W0Z0_9VIRU</name>
<evidence type="ECO:0008006" key="3">
    <source>
        <dbReference type="Google" id="ProtNLM"/>
    </source>
</evidence>
<sequence length="188" mass="19813">MAAMSMMQQNQQAKGAALEAKDRALDSTAQSKAIMEANTKNVQATAYRAGMLNVQKAQEVRALEQRKFDAGAQEQAALGTSAVNAAASGTIGASVDAVQSDIQMAFDRVRGQISAENELNALNYNTALYDLITEGQNTILTAAPFRSAPKGQSQLGMLGNAALSVASSYVTQKMDLGLGSQPQAQRRV</sequence>
<reference evidence="2" key="1">
    <citation type="journal article" date="2024" name="J. Gen. Virol.">
        <title>Novel phages of Pseudomonas syringae unveil numerous potential auxiliary metabolic genes.</title>
        <authorList>
            <person name="Feltin C."/>
            <person name="Garneau J.R."/>
            <person name="Morris C.E."/>
            <person name="Berard A."/>
            <person name="Torres-Barcelo C."/>
        </authorList>
    </citation>
    <scope>NUCLEOTIDE SEQUENCE</scope>
</reference>
<feature type="region of interest" description="Disordered" evidence="1">
    <location>
        <begin position="1"/>
        <end position="20"/>
    </location>
</feature>
<dbReference type="Pfam" id="PF24072">
    <property type="entry name" value="T7_gp14"/>
    <property type="match status" value="1"/>
</dbReference>
<gene>
    <name evidence="2" type="ORF">Drael01_00024</name>
</gene>